<comment type="caution">
    <text evidence="16">The sequence shown here is derived from an EMBL/GenBank/DDBJ whole genome shotgun (WGS) entry which is preliminary data.</text>
</comment>
<dbReference type="InterPro" id="IPR004794">
    <property type="entry name" value="Eubact_RibD"/>
</dbReference>
<keyword evidence="7 14" id="KW-0479">Metal-binding</keyword>
<comment type="pathway">
    <text evidence="3 14">Cofactor biosynthesis; riboflavin biosynthesis; 5-amino-6-(D-ribitylamino)uracil from GTP: step 3/4.</text>
</comment>
<dbReference type="Pfam" id="PF01872">
    <property type="entry name" value="RibD_C"/>
    <property type="match status" value="1"/>
</dbReference>
<reference evidence="16 17" key="1">
    <citation type="submission" date="2021-04" db="EMBL/GenBank/DDBJ databases">
        <title>Draft genome sequence of Paenibacillus cisolokensis, LC2-13A.</title>
        <authorList>
            <person name="Uke A."/>
            <person name="Chhe C."/>
            <person name="Baramee S."/>
            <person name="Kosugi A."/>
        </authorList>
    </citation>
    <scope>NUCLEOTIDE SEQUENCE [LARGE SCALE GENOMIC DNA]</scope>
    <source>
        <strain evidence="16 17">LC2-13A</strain>
    </source>
</reference>
<dbReference type="PANTHER" id="PTHR38011">
    <property type="entry name" value="DIHYDROFOLATE REDUCTASE FAMILY PROTEIN (AFU_ORTHOLOGUE AFUA_8G06820)"/>
    <property type="match status" value="1"/>
</dbReference>
<keyword evidence="17" id="KW-1185">Reference proteome</keyword>
<dbReference type="PROSITE" id="PS51747">
    <property type="entry name" value="CYT_DCMP_DEAMINASES_2"/>
    <property type="match status" value="1"/>
</dbReference>
<comment type="pathway">
    <text evidence="2 14">Cofactor biosynthesis; riboflavin biosynthesis; 5-amino-6-(D-ribitylamino)uracil from GTP: step 2/4.</text>
</comment>
<keyword evidence="8 14" id="KW-0862">Zinc</keyword>
<evidence type="ECO:0000256" key="13">
    <source>
        <dbReference type="ARBA" id="ARBA00049886"/>
    </source>
</evidence>
<protein>
    <recommendedName>
        <fullName evidence="14">Riboflavin biosynthesis protein RibD</fullName>
    </recommendedName>
    <domain>
        <recommendedName>
            <fullName evidence="14">Diaminohydroxyphosphoribosylaminopyrimidine deaminase</fullName>
            <shortName evidence="14">DRAP deaminase</shortName>
            <ecNumber evidence="14">3.5.4.26</ecNumber>
        </recommendedName>
        <alternativeName>
            <fullName evidence="14">Riboflavin-specific deaminase</fullName>
        </alternativeName>
    </domain>
    <domain>
        <recommendedName>
            <fullName evidence="14">5-amino-6-(5-phosphoribosylamino)uracil reductase</fullName>
            <ecNumber evidence="14">1.1.1.193</ecNumber>
        </recommendedName>
        <alternativeName>
            <fullName evidence="14">HTP reductase</fullName>
        </alternativeName>
    </domain>
</protein>
<evidence type="ECO:0000256" key="12">
    <source>
        <dbReference type="ARBA" id="ARBA00049861"/>
    </source>
</evidence>
<proteinExistence type="inferred from homology"/>
<dbReference type="InterPro" id="IPR002125">
    <property type="entry name" value="CMP_dCMP_dom"/>
</dbReference>
<accession>A0ABQ4N0I5</accession>
<comment type="function">
    <text evidence="1 14">Converts 2,5-diamino-6-(ribosylamino)-4(3h)-pyrimidinone 5'-phosphate into 5-amino-6-(ribosylamino)-2,4(1h,3h)-pyrimidinedione 5'-phosphate.</text>
</comment>
<dbReference type="Gene3D" id="3.40.140.10">
    <property type="entry name" value="Cytidine Deaminase, domain 2"/>
    <property type="match status" value="1"/>
</dbReference>
<dbReference type="PIRSF" id="PIRSF006769">
    <property type="entry name" value="RibD"/>
    <property type="match status" value="1"/>
</dbReference>
<sequence length="340" mass="35643">MDVINDEYYMSLALDLASRAQGQTGINPVVGCVIVKDGRIVGIGTHLKRGTAHAEVHALAMAGDEARGATVYVTLEPCSHYGKTPPCCDALIAAGAARVVVACEDPNPRVAGRGIAKLREAGIPVETGTLGERAKRLNEAFNKYITTGLPFVTCKVASTLDGRIAARTGDSRWVSGPEAREAVHTLRHRHDGIMVGVGTLLADNPSLTTRLSVPALHPVRIVVDSALRTPPDARVLQQEAEAGRTVILTTEGADASRRAALERTGAEIVPCGAGPKVDLAEAMRRLGEREIGSVLLEGGGILNGAMLEAGLIDKVILFIAPKIIGGPESPSAFAFAGFEK</sequence>
<evidence type="ECO:0000259" key="15">
    <source>
        <dbReference type="PROSITE" id="PS51747"/>
    </source>
</evidence>
<evidence type="ECO:0000256" key="10">
    <source>
        <dbReference type="ARBA" id="ARBA00023002"/>
    </source>
</evidence>
<dbReference type="PROSITE" id="PS00903">
    <property type="entry name" value="CYT_DCMP_DEAMINASES_1"/>
    <property type="match status" value="1"/>
</dbReference>
<dbReference type="PANTHER" id="PTHR38011:SF7">
    <property type="entry name" value="2,5-DIAMINO-6-RIBOSYLAMINO-4(3H)-PYRIMIDINONE 5'-PHOSPHATE REDUCTASE"/>
    <property type="match status" value="1"/>
</dbReference>
<dbReference type="InterPro" id="IPR050765">
    <property type="entry name" value="Riboflavin_Biosynth_HTPR"/>
</dbReference>
<evidence type="ECO:0000256" key="8">
    <source>
        <dbReference type="ARBA" id="ARBA00022833"/>
    </source>
</evidence>
<dbReference type="InterPro" id="IPR002734">
    <property type="entry name" value="RibDG_C"/>
</dbReference>
<comment type="catalytic activity">
    <reaction evidence="12 14">
        <text>5-amino-6-(5-phospho-D-ribitylamino)uracil + NADP(+) = 5-amino-6-(5-phospho-D-ribosylamino)uracil + NADPH + H(+)</text>
        <dbReference type="Rhea" id="RHEA:17845"/>
        <dbReference type="ChEBI" id="CHEBI:15378"/>
        <dbReference type="ChEBI" id="CHEBI:57783"/>
        <dbReference type="ChEBI" id="CHEBI:58349"/>
        <dbReference type="ChEBI" id="CHEBI:58421"/>
        <dbReference type="ChEBI" id="CHEBI:58453"/>
        <dbReference type="EC" id="1.1.1.193"/>
    </reaction>
</comment>
<keyword evidence="6 14" id="KW-0686">Riboflavin biosynthesis</keyword>
<comment type="similarity">
    <text evidence="5 14">In the C-terminal section; belongs to the HTP reductase family.</text>
</comment>
<gene>
    <name evidence="16" type="ORF">PACILC2_02590</name>
</gene>
<evidence type="ECO:0000256" key="3">
    <source>
        <dbReference type="ARBA" id="ARBA00004910"/>
    </source>
</evidence>
<evidence type="ECO:0000313" key="16">
    <source>
        <dbReference type="EMBL" id="GIQ61691.1"/>
    </source>
</evidence>
<evidence type="ECO:0000256" key="11">
    <source>
        <dbReference type="ARBA" id="ARBA00023268"/>
    </source>
</evidence>
<evidence type="ECO:0000256" key="5">
    <source>
        <dbReference type="ARBA" id="ARBA00007417"/>
    </source>
</evidence>
<evidence type="ECO:0000256" key="7">
    <source>
        <dbReference type="ARBA" id="ARBA00022723"/>
    </source>
</evidence>
<evidence type="ECO:0000256" key="4">
    <source>
        <dbReference type="ARBA" id="ARBA00005259"/>
    </source>
</evidence>
<dbReference type="Gene3D" id="3.40.430.10">
    <property type="entry name" value="Dihydrofolate Reductase, subunit A"/>
    <property type="match status" value="1"/>
</dbReference>
<dbReference type="Proteomes" id="UP000680304">
    <property type="component" value="Unassembled WGS sequence"/>
</dbReference>
<dbReference type="NCBIfam" id="TIGR00227">
    <property type="entry name" value="ribD_Cterm"/>
    <property type="match status" value="1"/>
</dbReference>
<evidence type="ECO:0000313" key="17">
    <source>
        <dbReference type="Proteomes" id="UP000680304"/>
    </source>
</evidence>
<organism evidence="16 17">
    <name type="scientific">Paenibacillus cisolokensis</name>
    <dbReference type="NCBI Taxonomy" id="1658519"/>
    <lineage>
        <taxon>Bacteria</taxon>
        <taxon>Bacillati</taxon>
        <taxon>Bacillota</taxon>
        <taxon>Bacilli</taxon>
        <taxon>Bacillales</taxon>
        <taxon>Paenibacillaceae</taxon>
        <taxon>Paenibacillus</taxon>
    </lineage>
</organism>
<dbReference type="InterPro" id="IPR016192">
    <property type="entry name" value="APOBEC/CMP_deaminase_Zn-bd"/>
</dbReference>
<dbReference type="SUPFAM" id="SSF53927">
    <property type="entry name" value="Cytidine deaminase-like"/>
    <property type="match status" value="1"/>
</dbReference>
<dbReference type="CDD" id="cd01284">
    <property type="entry name" value="Riboflavin_deaminase-reductase"/>
    <property type="match status" value="1"/>
</dbReference>
<comment type="catalytic activity">
    <reaction evidence="13 14">
        <text>2,5-diamino-6-hydroxy-4-(5-phosphoribosylamino)-pyrimidine + H2O + H(+) = 5-amino-6-(5-phospho-D-ribosylamino)uracil + NH4(+)</text>
        <dbReference type="Rhea" id="RHEA:21868"/>
        <dbReference type="ChEBI" id="CHEBI:15377"/>
        <dbReference type="ChEBI" id="CHEBI:15378"/>
        <dbReference type="ChEBI" id="CHEBI:28938"/>
        <dbReference type="ChEBI" id="CHEBI:58453"/>
        <dbReference type="ChEBI" id="CHEBI:58614"/>
        <dbReference type="EC" id="3.5.4.26"/>
    </reaction>
</comment>
<evidence type="ECO:0000256" key="1">
    <source>
        <dbReference type="ARBA" id="ARBA00002151"/>
    </source>
</evidence>
<keyword evidence="10 14" id="KW-0560">Oxidoreductase</keyword>
<dbReference type="Pfam" id="PF00383">
    <property type="entry name" value="dCMP_cyt_deam_1"/>
    <property type="match status" value="1"/>
</dbReference>
<dbReference type="EMBL" id="BOVJ01000008">
    <property type="protein sequence ID" value="GIQ61691.1"/>
    <property type="molecule type" value="Genomic_DNA"/>
</dbReference>
<dbReference type="EC" id="3.5.4.26" evidence="14"/>
<evidence type="ECO:0000256" key="2">
    <source>
        <dbReference type="ARBA" id="ARBA00004882"/>
    </source>
</evidence>
<evidence type="ECO:0000256" key="14">
    <source>
        <dbReference type="PIRNR" id="PIRNR006769"/>
    </source>
</evidence>
<dbReference type="EC" id="1.1.1.193" evidence="14"/>
<evidence type="ECO:0000256" key="9">
    <source>
        <dbReference type="ARBA" id="ARBA00022857"/>
    </source>
</evidence>
<dbReference type="InterPro" id="IPR016193">
    <property type="entry name" value="Cytidine_deaminase-like"/>
</dbReference>
<feature type="domain" description="CMP/dCMP-type deaminase" evidence="15">
    <location>
        <begin position="4"/>
        <end position="126"/>
    </location>
</feature>
<name>A0ABQ4N0I5_9BACL</name>
<dbReference type="InterPro" id="IPR011549">
    <property type="entry name" value="RibD_C"/>
</dbReference>
<keyword evidence="11" id="KW-0511">Multifunctional enzyme</keyword>
<keyword evidence="14" id="KW-0378">Hydrolase</keyword>
<evidence type="ECO:0000256" key="6">
    <source>
        <dbReference type="ARBA" id="ARBA00022619"/>
    </source>
</evidence>
<comment type="similarity">
    <text evidence="4 14">In the N-terminal section; belongs to the cytidine and deoxycytidylate deaminase family.</text>
</comment>
<dbReference type="SUPFAM" id="SSF53597">
    <property type="entry name" value="Dihydrofolate reductase-like"/>
    <property type="match status" value="1"/>
</dbReference>
<keyword evidence="9 14" id="KW-0521">NADP</keyword>
<comment type="cofactor">
    <cofactor evidence="14">
        <name>Zn(2+)</name>
        <dbReference type="ChEBI" id="CHEBI:29105"/>
    </cofactor>
    <text evidence="14">Binds 1 zinc ion.</text>
</comment>
<dbReference type="InterPro" id="IPR024072">
    <property type="entry name" value="DHFR-like_dom_sf"/>
</dbReference>
<dbReference type="NCBIfam" id="TIGR00326">
    <property type="entry name" value="eubact_ribD"/>
    <property type="match status" value="1"/>
</dbReference>